<reference evidence="2 3" key="1">
    <citation type="submission" date="2019-08" db="EMBL/GenBank/DDBJ databases">
        <title>Genome sequencing of Paenibacillus faecis DSM 23593(T).</title>
        <authorList>
            <person name="Kook J.-K."/>
            <person name="Park S.-N."/>
            <person name="Lim Y.K."/>
        </authorList>
    </citation>
    <scope>NUCLEOTIDE SEQUENCE [LARGE SCALE GENOMIC DNA]</scope>
    <source>
        <strain evidence="2 3">DSM 23593</strain>
    </source>
</reference>
<dbReference type="AlphaFoldDB" id="A0A5D0CMK1"/>
<name>A0A5D0CMK1_9BACL</name>
<evidence type="ECO:0000313" key="2">
    <source>
        <dbReference type="EMBL" id="TYA10404.1"/>
    </source>
</evidence>
<dbReference type="Pfam" id="PF07827">
    <property type="entry name" value="KNTase_C"/>
    <property type="match status" value="1"/>
</dbReference>
<accession>A0A5D0CMK1</accession>
<proteinExistence type="predicted"/>
<evidence type="ECO:0000313" key="3">
    <source>
        <dbReference type="Proteomes" id="UP000325218"/>
    </source>
</evidence>
<dbReference type="NCBIfam" id="NF033061">
    <property type="entry name" value="ANT_4p_I"/>
    <property type="match status" value="1"/>
</dbReference>
<feature type="domain" description="Kanamycin nucleotidyltransferase C-terminal" evidence="1">
    <location>
        <begin position="108"/>
        <end position="238"/>
    </location>
</feature>
<dbReference type="InterPro" id="IPR043519">
    <property type="entry name" value="NT_sf"/>
</dbReference>
<dbReference type="GO" id="GO:0046677">
    <property type="term" value="P:response to antibiotic"/>
    <property type="evidence" value="ECO:0007669"/>
    <property type="project" value="InterPro"/>
</dbReference>
<protein>
    <submittedName>
        <fullName evidence="2">ANT(4')-I family aminoglycoside nucleotidyltransferase</fullName>
    </submittedName>
</protein>
<dbReference type="CDD" id="cd05397">
    <property type="entry name" value="NT_Pol-beta-like"/>
    <property type="match status" value="1"/>
</dbReference>
<organism evidence="2 3">
    <name type="scientific">Paenibacillus faecis</name>
    <dbReference type="NCBI Taxonomy" id="862114"/>
    <lineage>
        <taxon>Bacteria</taxon>
        <taxon>Bacillati</taxon>
        <taxon>Bacillota</taxon>
        <taxon>Bacilli</taxon>
        <taxon>Bacillales</taxon>
        <taxon>Paenibacillaceae</taxon>
        <taxon>Paenibacillus</taxon>
    </lineage>
</organism>
<evidence type="ECO:0000259" key="1">
    <source>
        <dbReference type="Pfam" id="PF07827"/>
    </source>
</evidence>
<dbReference type="OrthoDB" id="24442at2"/>
<dbReference type="SUPFAM" id="SSF81593">
    <property type="entry name" value="Nucleotidyltransferase substrate binding subunit/domain"/>
    <property type="match status" value="1"/>
</dbReference>
<dbReference type="InterPro" id="IPR012481">
    <property type="entry name" value="KNTase_C"/>
</dbReference>
<keyword evidence="3" id="KW-1185">Reference proteome</keyword>
<dbReference type="Gene3D" id="3.30.460.10">
    <property type="entry name" value="Beta Polymerase, domain 2"/>
    <property type="match status" value="1"/>
</dbReference>
<keyword evidence="2" id="KW-0808">Transferase</keyword>
<dbReference type="Proteomes" id="UP000325218">
    <property type="component" value="Unassembled WGS sequence"/>
</dbReference>
<dbReference type="SUPFAM" id="SSF81301">
    <property type="entry name" value="Nucleotidyltransferase"/>
    <property type="match status" value="1"/>
</dbReference>
<comment type="caution">
    <text evidence="2">The sequence shown here is derived from an EMBL/GenBank/DDBJ whole genome shotgun (WGS) entry which is preliminary data.</text>
</comment>
<sequence>MSRESRLEIAEEIKERVLETHGERVKAIGIYGSMGRGSDGPYSDLEVRCVLNSAGEEYNHEWSAGAWKAEVNFVSEDILLEDVCTIEGDWPLTHGQFLSVLPLYDPDGFFANLKQTAISQDEAKFRHALQALMVEEMFEYAGKWRNAGARGTESFLPALAVKTAEAGAMLIGLHHRTCYSTGARVLSEALELPNRPEGFDRLCQLVMTGQLSESESVLEALEVFWEGVNGWAARNGYTMTEPRRIPF</sequence>
<dbReference type="EMBL" id="VSDO01000006">
    <property type="protein sequence ID" value="TYA10404.1"/>
    <property type="molecule type" value="Genomic_DNA"/>
</dbReference>
<dbReference type="Gene3D" id="1.20.120.330">
    <property type="entry name" value="Nucleotidyltransferases domain 2"/>
    <property type="match status" value="1"/>
</dbReference>
<gene>
    <name evidence="2" type="primary">ant(4')-I</name>
    <name evidence="2" type="ORF">FRY98_25835</name>
</gene>
<dbReference type="GO" id="GO:0016779">
    <property type="term" value="F:nucleotidyltransferase activity"/>
    <property type="evidence" value="ECO:0007669"/>
    <property type="project" value="InterPro"/>
</dbReference>